<dbReference type="InterPro" id="IPR058355">
    <property type="entry name" value="DUF8042"/>
</dbReference>
<dbReference type="CDD" id="cd04647">
    <property type="entry name" value="LbH_MAT_like"/>
    <property type="match status" value="1"/>
</dbReference>
<dbReference type="SUPFAM" id="SSF51161">
    <property type="entry name" value="Trimeric LpxA-like enzymes"/>
    <property type="match status" value="1"/>
</dbReference>
<keyword evidence="2" id="KW-0012">Acyltransferase</keyword>
<evidence type="ECO:0000259" key="1">
    <source>
        <dbReference type="Pfam" id="PF26154"/>
    </source>
</evidence>
<dbReference type="GO" id="GO:0016746">
    <property type="term" value="F:acyltransferase activity"/>
    <property type="evidence" value="ECO:0007669"/>
    <property type="project" value="UniProtKB-KW"/>
</dbReference>
<name>A0ABY8EEW8_9FIRM</name>
<feature type="domain" description="DUF8042" evidence="1">
    <location>
        <begin position="238"/>
        <end position="346"/>
    </location>
</feature>
<dbReference type="Pfam" id="PF26154">
    <property type="entry name" value="DUF8042"/>
    <property type="match status" value="1"/>
</dbReference>
<gene>
    <name evidence="2" type="ORF">P4S50_16900</name>
</gene>
<evidence type="ECO:0000313" key="2">
    <source>
        <dbReference type="EMBL" id="WFD10032.1"/>
    </source>
</evidence>
<sequence length="353" mass="40877">MNEEMKVYFLNFGQNNNISEKASFSKAKRIYIGDGNEIWDGVRISVNREVFNTKVDWNIKIHSDVFININTIIQAYNQIEIENFVLIGPNVYISDNSHEYSLIDVPISLQGFMKKNNKVTIKEGAWIGAGARVIGDITIGYGAVVAANGVVVKDVPSHSVVGGVPAKIIKIYDYRIDHWINVKDNYDLLQEILTNRGIFNGYDYEKIEEVKKKNIEEKYKRKWEMPETSKNQDDISVKTVEKSLNFIEEQFNYIKENISLKDCEEIINILVKVLDNILIVGNSLDSIKKECIENKIEYVTNNLNTFFDNILKYYRENDIEKLKESVVSDIIPAYIQWKKEITRCLNNYEKLKN</sequence>
<accession>A0ABY8EEW8</accession>
<organism evidence="2 3">
    <name type="scientific">Tepidibacter hydrothermalis</name>
    <dbReference type="NCBI Taxonomy" id="3036126"/>
    <lineage>
        <taxon>Bacteria</taxon>
        <taxon>Bacillati</taxon>
        <taxon>Bacillota</taxon>
        <taxon>Clostridia</taxon>
        <taxon>Peptostreptococcales</taxon>
        <taxon>Peptostreptococcaceae</taxon>
        <taxon>Tepidibacter</taxon>
    </lineage>
</organism>
<dbReference type="EMBL" id="CP120733">
    <property type="protein sequence ID" value="WFD10032.1"/>
    <property type="molecule type" value="Genomic_DNA"/>
</dbReference>
<dbReference type="Gene3D" id="2.160.10.10">
    <property type="entry name" value="Hexapeptide repeat proteins"/>
    <property type="match status" value="1"/>
</dbReference>
<keyword evidence="3" id="KW-1185">Reference proteome</keyword>
<dbReference type="Proteomes" id="UP001222800">
    <property type="component" value="Chromosome"/>
</dbReference>
<evidence type="ECO:0000313" key="3">
    <source>
        <dbReference type="Proteomes" id="UP001222800"/>
    </source>
</evidence>
<dbReference type="InterPro" id="IPR050179">
    <property type="entry name" value="Trans_hexapeptide_repeat"/>
</dbReference>
<reference evidence="2 3" key="1">
    <citation type="submission" date="2023-03" db="EMBL/GenBank/DDBJ databases">
        <title>Complete genome sequence of Tepidibacter sp. SWIR-1, isolated from a deep-sea hydrothermal vent.</title>
        <authorList>
            <person name="Li X."/>
        </authorList>
    </citation>
    <scope>NUCLEOTIDE SEQUENCE [LARGE SCALE GENOMIC DNA]</scope>
    <source>
        <strain evidence="2 3">SWIR-1</strain>
    </source>
</reference>
<dbReference type="InterPro" id="IPR011004">
    <property type="entry name" value="Trimer_LpxA-like_sf"/>
</dbReference>
<dbReference type="RefSeq" id="WP_277732009.1">
    <property type="nucleotide sequence ID" value="NZ_CP120733.1"/>
</dbReference>
<dbReference type="PANTHER" id="PTHR43300">
    <property type="entry name" value="ACETYLTRANSFERASE"/>
    <property type="match status" value="1"/>
</dbReference>
<proteinExistence type="predicted"/>
<protein>
    <submittedName>
        <fullName evidence="2">Acyltransferase</fullName>
    </submittedName>
</protein>
<keyword evidence="2" id="KW-0808">Transferase</keyword>